<name>A0A3M7M0R8_9PLEO</name>
<proteinExistence type="predicted"/>
<protein>
    <recommendedName>
        <fullName evidence="5">Secreted protein</fullName>
    </recommendedName>
</protein>
<feature type="region of interest" description="Disordered" evidence="1">
    <location>
        <begin position="40"/>
        <end position="66"/>
    </location>
</feature>
<evidence type="ECO:0008006" key="5">
    <source>
        <dbReference type="Google" id="ProtNLM"/>
    </source>
</evidence>
<evidence type="ECO:0000313" key="3">
    <source>
        <dbReference type="EMBL" id="RMZ68095.1"/>
    </source>
</evidence>
<dbReference type="Proteomes" id="UP000265663">
    <property type="component" value="Unassembled WGS sequence"/>
</dbReference>
<evidence type="ECO:0000256" key="2">
    <source>
        <dbReference type="SAM" id="SignalP"/>
    </source>
</evidence>
<feature type="compositionally biased region" description="Low complexity" evidence="1">
    <location>
        <begin position="41"/>
        <end position="66"/>
    </location>
</feature>
<evidence type="ECO:0000313" key="4">
    <source>
        <dbReference type="Proteomes" id="UP000265663"/>
    </source>
</evidence>
<keyword evidence="4" id="KW-1185">Reference proteome</keyword>
<evidence type="ECO:0000256" key="1">
    <source>
        <dbReference type="SAM" id="MobiDB-lite"/>
    </source>
</evidence>
<sequence>MQASSKRPPPRWRSFLTVLPLWLRGSEDVLAAIAVDSATASGLPPRSSFRSLSESSCESRSTVSGV</sequence>
<dbReference type="AlphaFoldDB" id="A0A3M7M0R8"/>
<feature type="chain" id="PRO_5018278602" description="Secreted protein" evidence="2">
    <location>
        <begin position="32"/>
        <end position="66"/>
    </location>
</feature>
<keyword evidence="2" id="KW-0732">Signal</keyword>
<dbReference type="EMBL" id="KE747814">
    <property type="protein sequence ID" value="RMZ68095.1"/>
    <property type="molecule type" value="Genomic_DNA"/>
</dbReference>
<organism evidence="3 4">
    <name type="scientific">Pyrenophora seminiperda CCB06</name>
    <dbReference type="NCBI Taxonomy" id="1302712"/>
    <lineage>
        <taxon>Eukaryota</taxon>
        <taxon>Fungi</taxon>
        <taxon>Dikarya</taxon>
        <taxon>Ascomycota</taxon>
        <taxon>Pezizomycotina</taxon>
        <taxon>Dothideomycetes</taxon>
        <taxon>Pleosporomycetidae</taxon>
        <taxon>Pleosporales</taxon>
        <taxon>Pleosporineae</taxon>
        <taxon>Pleosporaceae</taxon>
        <taxon>Pyrenophora</taxon>
    </lineage>
</organism>
<feature type="signal peptide" evidence="2">
    <location>
        <begin position="1"/>
        <end position="31"/>
    </location>
</feature>
<gene>
    <name evidence="3" type="ORF">GMOD_00004275</name>
</gene>
<reference evidence="3 4" key="1">
    <citation type="journal article" date="2014" name="PLoS ONE">
        <title>De novo Genome Assembly of the Fungal Plant Pathogen Pyrenophora semeniperda.</title>
        <authorList>
            <person name="Soliai M.M."/>
            <person name="Meyer S.E."/>
            <person name="Udall J.A."/>
            <person name="Elzinga D.E."/>
            <person name="Hermansen R.A."/>
            <person name="Bodily P.M."/>
            <person name="Hart A.A."/>
            <person name="Coleman C.E."/>
        </authorList>
    </citation>
    <scope>NUCLEOTIDE SEQUENCE [LARGE SCALE GENOMIC DNA]</scope>
    <source>
        <strain evidence="3 4">CCB06</strain>
        <tissue evidence="3">Mycelium</tissue>
    </source>
</reference>
<accession>A0A3M7M0R8</accession>